<evidence type="ECO:0000313" key="18">
    <source>
        <dbReference type="EMBL" id="OWK00400.1"/>
    </source>
</evidence>
<dbReference type="SUPFAM" id="SSF54211">
    <property type="entry name" value="Ribosomal protein S5 domain 2-like"/>
    <property type="match status" value="1"/>
</dbReference>
<dbReference type="Proteomes" id="UP000242450">
    <property type="component" value="Chromosome 32"/>
</dbReference>
<comment type="caution">
    <text evidence="13">Lacks conserved residue(s) required for the propagation of feature annotation.</text>
</comment>
<dbReference type="Pfam" id="PF00204">
    <property type="entry name" value="DNA_gyraseB"/>
    <property type="match status" value="1"/>
</dbReference>
<dbReference type="GO" id="GO:0000712">
    <property type="term" value="P:resolution of meiotic recombination intermediates"/>
    <property type="evidence" value="ECO:0007669"/>
    <property type="project" value="TreeGrafter"/>
</dbReference>
<dbReference type="InterPro" id="IPR014721">
    <property type="entry name" value="Ribsml_uS5_D2-typ_fold_subgr"/>
</dbReference>
<gene>
    <name evidence="18" type="ORF">Celaphus_00019394</name>
</gene>
<dbReference type="InterPro" id="IPR013759">
    <property type="entry name" value="Topo_IIA_B_C"/>
</dbReference>
<dbReference type="InterPro" id="IPR006171">
    <property type="entry name" value="TOPRIM_dom"/>
</dbReference>
<comment type="subunit">
    <text evidence="14">Homodimer.</text>
</comment>
<dbReference type="FunFam" id="3.40.50.670:FF:000001">
    <property type="entry name" value="DNA topoisomerase 2"/>
    <property type="match status" value="1"/>
</dbReference>
<dbReference type="Gene3D" id="1.10.268.10">
    <property type="entry name" value="Topoisomerase, domain 3"/>
    <property type="match status" value="1"/>
</dbReference>
<dbReference type="GO" id="GO:0005654">
    <property type="term" value="C:nucleoplasm"/>
    <property type="evidence" value="ECO:0007669"/>
    <property type="project" value="UniProtKB-SubCell"/>
</dbReference>
<dbReference type="PRINTS" id="PR01158">
    <property type="entry name" value="TOPISMRASEII"/>
</dbReference>
<evidence type="ECO:0000256" key="14">
    <source>
        <dbReference type="RuleBase" id="RU362094"/>
    </source>
</evidence>
<evidence type="ECO:0000256" key="10">
    <source>
        <dbReference type="ARBA" id="ARBA00023029"/>
    </source>
</evidence>
<organism evidence="18 19">
    <name type="scientific">Cervus elaphus hippelaphus</name>
    <name type="common">European red deer</name>
    <dbReference type="NCBI Taxonomy" id="46360"/>
    <lineage>
        <taxon>Eukaryota</taxon>
        <taxon>Metazoa</taxon>
        <taxon>Chordata</taxon>
        <taxon>Craniata</taxon>
        <taxon>Vertebrata</taxon>
        <taxon>Euteleostomi</taxon>
        <taxon>Mammalia</taxon>
        <taxon>Eutheria</taxon>
        <taxon>Laurasiatheria</taxon>
        <taxon>Artiodactyla</taxon>
        <taxon>Ruminantia</taxon>
        <taxon>Pecora</taxon>
        <taxon>Cervidae</taxon>
        <taxon>Cervinae</taxon>
        <taxon>Cervus</taxon>
    </lineage>
</organism>
<dbReference type="InterPro" id="IPR013757">
    <property type="entry name" value="Topo_IIA_A_a_sf"/>
</dbReference>
<feature type="compositionally biased region" description="Acidic residues" evidence="15">
    <location>
        <begin position="1315"/>
        <end position="1331"/>
    </location>
</feature>
<dbReference type="Pfam" id="PF01751">
    <property type="entry name" value="Toprim"/>
    <property type="match status" value="1"/>
</dbReference>
<dbReference type="Pfam" id="PF16898">
    <property type="entry name" value="TOPRIM_C"/>
    <property type="match status" value="1"/>
</dbReference>
<keyword evidence="19" id="KW-1185">Reference proteome</keyword>
<dbReference type="PROSITE" id="PS50880">
    <property type="entry name" value="TOPRIM"/>
    <property type="match status" value="1"/>
</dbReference>
<dbReference type="Gene3D" id="3.90.199.10">
    <property type="entry name" value="Topoisomerase II, domain 5"/>
    <property type="match status" value="2"/>
</dbReference>
<comment type="catalytic activity">
    <reaction evidence="1 13 14">
        <text>ATP-dependent breakage, passage and rejoining of double-stranded DNA.</text>
        <dbReference type="EC" id="5.6.2.2"/>
    </reaction>
</comment>
<evidence type="ECO:0000259" key="17">
    <source>
        <dbReference type="PROSITE" id="PS52040"/>
    </source>
</evidence>
<dbReference type="CDD" id="cd16930">
    <property type="entry name" value="HATPase_TopII-like"/>
    <property type="match status" value="1"/>
</dbReference>
<evidence type="ECO:0000256" key="12">
    <source>
        <dbReference type="ARBA" id="ARBA00023235"/>
    </source>
</evidence>
<dbReference type="FunFam" id="3.30.565.10:FF:000004">
    <property type="entry name" value="DNA topoisomerase 2"/>
    <property type="match status" value="1"/>
</dbReference>
<dbReference type="CDD" id="cd03481">
    <property type="entry name" value="TopoIIA_Trans_ScTopoIIA"/>
    <property type="match status" value="1"/>
</dbReference>
<dbReference type="InterPro" id="IPR031660">
    <property type="entry name" value="TOPRIM_C"/>
</dbReference>
<name>A0A212C360_CEREH</name>
<dbReference type="OrthoDB" id="276498at2759"/>
<dbReference type="Gene3D" id="3.40.50.670">
    <property type="match status" value="1"/>
</dbReference>
<dbReference type="FunFam" id="1.10.268.10:FF:000002">
    <property type="entry name" value="DNA topoisomerase 2"/>
    <property type="match status" value="1"/>
</dbReference>
<evidence type="ECO:0000259" key="16">
    <source>
        <dbReference type="PROSITE" id="PS50880"/>
    </source>
</evidence>
<dbReference type="GO" id="GO:0003918">
    <property type="term" value="F:DNA topoisomerase type II (double strand cut, ATP-hydrolyzing) activity"/>
    <property type="evidence" value="ECO:0007669"/>
    <property type="project" value="UniProtKB-UniRule"/>
</dbReference>
<evidence type="ECO:0000256" key="13">
    <source>
        <dbReference type="PROSITE-ProRule" id="PRU01384"/>
    </source>
</evidence>
<proteinExistence type="inferred from homology"/>
<feature type="region of interest" description="Disordered" evidence="15">
    <location>
        <begin position="1025"/>
        <end position="1048"/>
    </location>
</feature>
<keyword evidence="10 13" id="KW-0799">Topoisomerase</keyword>
<dbReference type="GO" id="GO:0003677">
    <property type="term" value="F:DNA binding"/>
    <property type="evidence" value="ECO:0007669"/>
    <property type="project" value="UniProtKB-UniRule"/>
</dbReference>
<dbReference type="PANTHER" id="PTHR10169">
    <property type="entry name" value="DNA TOPOISOMERASE/GYRASE"/>
    <property type="match status" value="1"/>
</dbReference>
<dbReference type="GO" id="GO:0005730">
    <property type="term" value="C:nucleolus"/>
    <property type="evidence" value="ECO:0007669"/>
    <property type="project" value="UniProtKB-SubCell"/>
</dbReference>
<protein>
    <recommendedName>
        <fullName evidence="14">DNA topoisomerase 2</fullName>
        <ecNumber evidence="14">5.6.2.2</ecNumber>
    </recommendedName>
</protein>
<dbReference type="Pfam" id="PF00521">
    <property type="entry name" value="DNA_topoisoIV"/>
    <property type="match status" value="3"/>
</dbReference>
<keyword evidence="8 14" id="KW-0067">ATP-binding</keyword>
<dbReference type="InterPro" id="IPR002205">
    <property type="entry name" value="Topo_IIA_dom_A"/>
</dbReference>
<dbReference type="Gene3D" id="3.30.565.10">
    <property type="entry name" value="Histidine kinase-like ATPase, C-terminal domain"/>
    <property type="match status" value="1"/>
</dbReference>
<dbReference type="InterPro" id="IPR036890">
    <property type="entry name" value="HATPase_C_sf"/>
</dbReference>
<evidence type="ECO:0000256" key="15">
    <source>
        <dbReference type="SAM" id="MobiDB-lite"/>
    </source>
</evidence>
<dbReference type="InterPro" id="IPR003594">
    <property type="entry name" value="HATPase_dom"/>
</dbReference>
<dbReference type="InterPro" id="IPR018522">
    <property type="entry name" value="TopoIIA_CS"/>
</dbReference>
<dbReference type="SMART" id="SM00434">
    <property type="entry name" value="TOP4c"/>
    <property type="match status" value="1"/>
</dbReference>
<comment type="function">
    <text evidence="14">Key decatenating enzyme that alters DNA topology by binding to two double-stranded DNA molecules, generating a double-stranded break in one of the strands, passing the intact strand through the broken strand, and religating the broken strand.</text>
</comment>
<dbReference type="InterPro" id="IPR001241">
    <property type="entry name" value="Topo_IIA"/>
</dbReference>
<feature type="domain" description="Topo IIA-type catalytic" evidence="17">
    <location>
        <begin position="618"/>
        <end position="899"/>
    </location>
</feature>
<dbReference type="InterPro" id="IPR020568">
    <property type="entry name" value="Ribosomal_Su5_D2-typ_SF"/>
</dbReference>
<dbReference type="InterPro" id="IPR001154">
    <property type="entry name" value="TopoII_euk"/>
</dbReference>
<evidence type="ECO:0000256" key="6">
    <source>
        <dbReference type="ARBA" id="ARBA00022723"/>
    </source>
</evidence>
<feature type="domain" description="Topo IIA-type catalytic" evidence="17">
    <location>
        <begin position="903"/>
        <end position="1098"/>
    </location>
</feature>
<dbReference type="Gene3D" id="3.30.230.10">
    <property type="match status" value="1"/>
</dbReference>
<comment type="cofactor">
    <cofactor evidence="2">
        <name>Mg(2+)</name>
        <dbReference type="ChEBI" id="CHEBI:18420"/>
    </cofactor>
</comment>
<evidence type="ECO:0000256" key="2">
    <source>
        <dbReference type="ARBA" id="ARBA00001946"/>
    </source>
</evidence>
<feature type="region of interest" description="Disordered" evidence="15">
    <location>
        <begin position="1194"/>
        <end position="1259"/>
    </location>
</feature>
<dbReference type="PRINTS" id="PR00418">
    <property type="entry name" value="TPI2FAMILY"/>
</dbReference>
<evidence type="ECO:0000256" key="1">
    <source>
        <dbReference type="ARBA" id="ARBA00000185"/>
    </source>
</evidence>
<dbReference type="GO" id="GO:0000819">
    <property type="term" value="P:sister chromatid segregation"/>
    <property type="evidence" value="ECO:0007669"/>
    <property type="project" value="TreeGrafter"/>
</dbReference>
<dbReference type="SMART" id="SM00433">
    <property type="entry name" value="TOP2c"/>
    <property type="match status" value="1"/>
</dbReference>
<dbReference type="InterPro" id="IPR013758">
    <property type="entry name" value="Topo_IIA_A/C_ab"/>
</dbReference>
<dbReference type="PROSITE" id="PS00177">
    <property type="entry name" value="TOPOISOMERASE_II"/>
    <property type="match status" value="1"/>
</dbReference>
<evidence type="ECO:0000256" key="5">
    <source>
        <dbReference type="ARBA" id="ARBA00011080"/>
    </source>
</evidence>
<dbReference type="SUPFAM" id="SSF55874">
    <property type="entry name" value="ATPase domain of HSP90 chaperone/DNA topoisomerase II/histidine kinase"/>
    <property type="match status" value="1"/>
</dbReference>
<keyword evidence="7 14" id="KW-0547">Nucleotide-binding</keyword>
<keyword evidence="9" id="KW-0460">Magnesium</keyword>
<dbReference type="CDD" id="cd03365">
    <property type="entry name" value="TOPRIM_TopoIIA"/>
    <property type="match status" value="1"/>
</dbReference>
<feature type="domain" description="Toprim" evidence="16">
    <location>
        <begin position="398"/>
        <end position="515"/>
    </location>
</feature>
<evidence type="ECO:0000313" key="19">
    <source>
        <dbReference type="Proteomes" id="UP000242450"/>
    </source>
</evidence>
<evidence type="ECO:0000256" key="8">
    <source>
        <dbReference type="ARBA" id="ARBA00022840"/>
    </source>
</evidence>
<evidence type="ECO:0000256" key="9">
    <source>
        <dbReference type="ARBA" id="ARBA00022842"/>
    </source>
</evidence>
<accession>A0A212C360</accession>
<dbReference type="EC" id="5.6.2.2" evidence="14"/>
<reference evidence="18 19" key="1">
    <citation type="journal article" date="2018" name="Mol. Genet. Genomics">
        <title>The red deer Cervus elaphus genome CerEla1.0: sequencing, annotating, genes, and chromosomes.</title>
        <authorList>
            <person name="Bana N.A."/>
            <person name="Nyiri A."/>
            <person name="Nagy J."/>
            <person name="Frank K."/>
            <person name="Nagy T."/>
            <person name="Steger V."/>
            <person name="Schiller M."/>
            <person name="Lakatos P."/>
            <person name="Sugar L."/>
            <person name="Horn P."/>
            <person name="Barta E."/>
            <person name="Orosz L."/>
        </authorList>
    </citation>
    <scope>NUCLEOTIDE SEQUENCE [LARGE SCALE GENOMIC DNA]</scope>
    <source>
        <strain evidence="18">Hungarian</strain>
    </source>
</reference>
<dbReference type="PROSITE" id="PS52040">
    <property type="entry name" value="TOPO_IIA"/>
    <property type="match status" value="2"/>
</dbReference>
<feature type="compositionally biased region" description="Basic and acidic residues" evidence="15">
    <location>
        <begin position="1243"/>
        <end position="1253"/>
    </location>
</feature>
<dbReference type="GO" id="GO:0046872">
    <property type="term" value="F:metal ion binding"/>
    <property type="evidence" value="ECO:0007669"/>
    <property type="project" value="UniProtKB-KW"/>
</dbReference>
<dbReference type="PANTHER" id="PTHR10169:SF36">
    <property type="entry name" value="DNA TOPOISOMERASE 2-BETA"/>
    <property type="match status" value="1"/>
</dbReference>
<feature type="compositionally biased region" description="Basic and acidic residues" evidence="15">
    <location>
        <begin position="1369"/>
        <end position="1381"/>
    </location>
</feature>
<keyword evidence="6" id="KW-0479">Metal-binding</keyword>
<comment type="similarity">
    <text evidence="5 14">Belongs to the type II topoisomerase family.</text>
</comment>
<feature type="active site" description="O-(5'-phospho-DNA)-tyrosine intermediate" evidence="13">
    <location>
        <position position="708"/>
    </location>
</feature>
<comment type="caution">
    <text evidence="18">The sequence shown here is derived from an EMBL/GenBank/DDBJ whole genome shotgun (WGS) entry which is preliminary data.</text>
</comment>
<sequence>TLFDQNNAAKKEESEIVHRNDSSKKLSVERVYQKKTQLEHILLRPDTYIGSVEPLTQLMWVYDEDAGMNCREVTFVPGLYKIFDEILVNAADNKQRDKNMTCIKVSIDPESNIISIWNNGKGIPVVEHKVEKVYVPALIFGQLLTSSNYDDDEKKVTGGRNGYGAKLCNIFSTKFTVETACKEYKHSFKQTWMNNMMKTSEAKIKHFDGEDYTCITFQPDLSKFKMEKLDRDIVALMTRRAYDLAGSCKGVKVNGFRSYVDLYVKDKLDETGVALKVIHELANERWDVCLTLSEKGFQQISFVNSIATTKGGRHVDYVVDQVVGKLIEVVKKKNKAGVSVKPFQASNCGIVESILNWVKFKAQTQLNKKCSSVKYSKIKGIPKLDDANDAGGKHSLECTLILTEGDSAKSLAVSGLGVIGRDRYGVFPLRGKILNVREASHKQIMENAEINNIIKIVGLQYKKSYDDAESLKTLRYGKIMIMTDQDQDGSHIKGLLINFIHHNWPSLLKHGFLEEFITPIASKNKQELSFYSIPEFDEWKKHIENQKAWKIKYYKGLKKKIDDRKEWLTNFMEDRRQRRLHGLPEQFLYGTATKHLTYNDFINKELILFSNSDNERSIPSLVDGFKPGQRKVLFTCFKRNDKREVKVAQLAGSVAEMSAYHHGEQALMMTIVNLAQNFVGSNNINLLQPIGQFGTRLHGGKDAASPRYIFTMLSFQTTKTLKERSKNLVKTSMQSVVKYLWWTETRWRLPSSPSELGHRLVYKEQVLEPMLNGTDKTPALISDYKEYHTDTTVKFVVKMTEEKLAQAEAAGLHKVFKLQTTLTCNSMVPRLLFPAVDDNLLKFLYDDNQRVEPEWYIPIIPMVLINGAEGIGTGWACKLPNYDAREIVNNVRRMLDGLDPHPMVLFDHMGCLKKYETVQDILKEFFDLRLSYYGLRKEWLVGMLGAESTKLNNQARFILEKIQGKITIVEYKQIQIESLFLILTLFFPHIENRSKKDLIQMLVQRGYESDPVKAWKEAQEKYFNGSAAEEEESQNQHDDSSSDSGTPSGPDFNYILNMSLWSLTKEKVEELIKQRDAKGREVSDLKRKSPSDLWKEDLAAFVEELDKVEAQEREDVLAGMAGKAIKGKVGKPKVKKLQLEETMPSPYGRRVVPEITAMKADASKKLLKKRKGDLDTTTVKVDFDEEFSGAAIEGTGEEALIPSAPVNKGPKPKREKKEPGTRVRKTPTSSGKPSAKKVKKRNPWSDDESKSESDLEETEPVVIPRDSLLRRAAETAELFFKCVWFEIIFHFDKAGFKVIFIFVLAERPKYTFDFSEEEEDDADDDDDNNDLEELKVKASPITNDGEDEFVPSDGLDKDEYTFSPGKSKAIPEKSSHDKKSQDFGTLFSFPSYSQKSEDAKFDSNEEDSASVFSPSFGLKQTEKVPSKTVAAKKGPR</sequence>
<evidence type="ECO:0000256" key="7">
    <source>
        <dbReference type="ARBA" id="ARBA00022741"/>
    </source>
</evidence>
<evidence type="ECO:0000256" key="4">
    <source>
        <dbReference type="ARBA" id="ARBA00004642"/>
    </source>
</evidence>
<dbReference type="InterPro" id="IPR013506">
    <property type="entry name" value="Topo_IIA_bsu_dom2"/>
</dbReference>
<keyword evidence="12 13" id="KW-0413">Isomerase</keyword>
<feature type="non-terminal residue" evidence="18">
    <location>
        <position position="1"/>
    </location>
</feature>
<evidence type="ECO:0000256" key="11">
    <source>
        <dbReference type="ARBA" id="ARBA00023125"/>
    </source>
</evidence>
<dbReference type="InterPro" id="IPR034157">
    <property type="entry name" value="TOPRIM_TopoII"/>
</dbReference>
<comment type="cofactor">
    <cofactor evidence="14">
        <name>Ca(2+)</name>
        <dbReference type="ChEBI" id="CHEBI:29108"/>
    </cofactor>
    <cofactor evidence="14">
        <name>Mg(2+)</name>
        <dbReference type="ChEBI" id="CHEBI:18420"/>
    </cofactor>
    <cofactor evidence="14">
        <name>Mn(2+)</name>
        <dbReference type="ChEBI" id="CHEBI:29035"/>
    </cofactor>
</comment>
<dbReference type="InterPro" id="IPR013760">
    <property type="entry name" value="Topo_IIA-like_dom_sf"/>
</dbReference>
<dbReference type="SUPFAM" id="SSF56719">
    <property type="entry name" value="Type II DNA topoisomerase"/>
    <property type="match status" value="2"/>
</dbReference>
<keyword evidence="11 13" id="KW-0238">DNA-binding</keyword>
<dbReference type="InterPro" id="IPR050634">
    <property type="entry name" value="DNA_Topoisomerase_II"/>
</dbReference>
<dbReference type="GO" id="GO:0005524">
    <property type="term" value="F:ATP binding"/>
    <property type="evidence" value="ECO:0007669"/>
    <property type="project" value="UniProtKB-UniRule"/>
</dbReference>
<evidence type="ECO:0000256" key="3">
    <source>
        <dbReference type="ARBA" id="ARBA00004604"/>
    </source>
</evidence>
<dbReference type="Pfam" id="PF02518">
    <property type="entry name" value="HATPase_c"/>
    <property type="match status" value="1"/>
</dbReference>
<dbReference type="FunFam" id="3.30.1360.40:FF:000003">
    <property type="entry name" value="DNA topoisomerase 2"/>
    <property type="match status" value="1"/>
</dbReference>
<comment type="subcellular location">
    <subcellularLocation>
        <location evidence="3">Nucleus</location>
        <location evidence="3">Nucleolus</location>
    </subcellularLocation>
    <subcellularLocation>
        <location evidence="4">Nucleus</location>
        <location evidence="4">Nucleoplasm</location>
    </subcellularLocation>
</comment>
<dbReference type="Gene3D" id="3.30.1360.40">
    <property type="match status" value="1"/>
</dbReference>
<dbReference type="EMBL" id="MKHE01000032">
    <property type="protein sequence ID" value="OWK00400.1"/>
    <property type="molecule type" value="Genomic_DNA"/>
</dbReference>
<dbReference type="GO" id="GO:0006265">
    <property type="term" value="P:DNA topological change"/>
    <property type="evidence" value="ECO:0007669"/>
    <property type="project" value="UniProtKB-UniRule"/>
</dbReference>
<feature type="region of interest" description="Disordered" evidence="15">
    <location>
        <begin position="1315"/>
        <end position="1436"/>
    </location>
</feature>